<comment type="caution">
    <text evidence="2">The sequence shown here is derived from an EMBL/GenBank/DDBJ whole genome shotgun (WGS) entry which is preliminary data.</text>
</comment>
<dbReference type="AlphaFoldDB" id="A0A2R5GTS3"/>
<dbReference type="OrthoDB" id="78188at2759"/>
<proteinExistence type="predicted"/>
<reference evidence="2 3" key="1">
    <citation type="submission" date="2017-12" db="EMBL/GenBank/DDBJ databases">
        <title>Sequencing, de novo assembly and annotation of complete genome of a new Thraustochytrid species, strain FCC1311.</title>
        <authorList>
            <person name="Sedici K."/>
            <person name="Godart F."/>
            <person name="Aiese Cigliano R."/>
            <person name="Sanseverino W."/>
            <person name="Barakat M."/>
            <person name="Ortet P."/>
            <person name="Marechal E."/>
            <person name="Cagnac O."/>
            <person name="Amato A."/>
        </authorList>
    </citation>
    <scope>NUCLEOTIDE SEQUENCE [LARGE SCALE GENOMIC DNA]</scope>
</reference>
<evidence type="ECO:0000313" key="2">
    <source>
        <dbReference type="EMBL" id="GBG31791.1"/>
    </source>
</evidence>
<keyword evidence="3" id="KW-1185">Reference proteome</keyword>
<evidence type="ECO:0000256" key="1">
    <source>
        <dbReference type="SAM" id="MobiDB-lite"/>
    </source>
</evidence>
<dbReference type="InParanoid" id="A0A2R5GTS3"/>
<evidence type="ECO:0000313" key="3">
    <source>
        <dbReference type="Proteomes" id="UP000241890"/>
    </source>
</evidence>
<dbReference type="EMBL" id="BEYU01000107">
    <property type="protein sequence ID" value="GBG31791.1"/>
    <property type="molecule type" value="Genomic_DNA"/>
</dbReference>
<accession>A0A2R5GTS3</accession>
<protein>
    <submittedName>
        <fullName evidence="2">Uncharacterized protein</fullName>
    </submittedName>
</protein>
<organism evidence="2 3">
    <name type="scientific">Hondaea fermentalgiana</name>
    <dbReference type="NCBI Taxonomy" id="2315210"/>
    <lineage>
        <taxon>Eukaryota</taxon>
        <taxon>Sar</taxon>
        <taxon>Stramenopiles</taxon>
        <taxon>Bigyra</taxon>
        <taxon>Labyrinthulomycetes</taxon>
        <taxon>Thraustochytrida</taxon>
        <taxon>Thraustochytriidae</taxon>
        <taxon>Hondaea</taxon>
    </lineage>
</organism>
<gene>
    <name evidence="2" type="ORF">FCC1311_080162</name>
</gene>
<feature type="region of interest" description="Disordered" evidence="1">
    <location>
        <begin position="120"/>
        <end position="139"/>
    </location>
</feature>
<dbReference type="Proteomes" id="UP000241890">
    <property type="component" value="Unassembled WGS sequence"/>
</dbReference>
<feature type="compositionally biased region" description="Acidic residues" evidence="1">
    <location>
        <begin position="120"/>
        <end position="136"/>
    </location>
</feature>
<sequence>MVWVLPVAAGGDAQEAQAAELRDVRCLVHRRCGGEGGHGRQHVIFGAKIDAQEVQTDEIILAVPLPVSHEQKGSVRLGDAGEDEAAAAADRKLHGVLEELKLCFPQVVRESLLAKMLMEREEEQEDGDSDSNDDDEKTQMQALAEAHVCEKARENVNMLEITFRKVLSVQEASALLHSKTESDNSETLSLLLEKNEYLGKDAAILVLQARVPAQGEHWFAFQYSFDTPLAHTITVPLSTRPFAPELASQGHLEPVTRRMDHHIFSLGAQRRAGEANGAGKSPEEALHDMLLRHASGSQTVIVRPSSTGPQALAALDEDLAKAAEGADLRLRRIVGPWNTVQDLKLEAASA</sequence>
<name>A0A2R5GTS3_9STRA</name>